<proteinExistence type="predicted"/>
<evidence type="ECO:0000313" key="3">
    <source>
        <dbReference type="Proteomes" id="UP000886520"/>
    </source>
</evidence>
<accession>A0A9D4ZMA1</accession>
<feature type="region of interest" description="Disordered" evidence="1">
    <location>
        <begin position="127"/>
        <end position="153"/>
    </location>
</feature>
<evidence type="ECO:0000256" key="1">
    <source>
        <dbReference type="SAM" id="MobiDB-lite"/>
    </source>
</evidence>
<protein>
    <submittedName>
        <fullName evidence="2">Uncharacterized protein</fullName>
    </submittedName>
</protein>
<gene>
    <name evidence="2" type="ORF">GOP47_0006683</name>
</gene>
<dbReference type="Proteomes" id="UP000886520">
    <property type="component" value="Chromosome 6"/>
</dbReference>
<sequence>MGSIFSISISFASTLSNGSRVDWRRCAELEEIVFRRRPGLGRKGALSSLATEVQSTRRKRQEKWKREGRDRVFLLAEHGGDLPRFGLNTACRPSRSVAIRLKFKGFSFKNNMGASIGVHMEAKDSAAHEGLSMEGNLGCSTDGGDGGEDSGERNWVRSMLGVQDG</sequence>
<dbReference type="EMBL" id="JABFUD020000006">
    <property type="protein sequence ID" value="KAI5079012.1"/>
    <property type="molecule type" value="Genomic_DNA"/>
</dbReference>
<comment type="caution">
    <text evidence="2">The sequence shown here is derived from an EMBL/GenBank/DDBJ whole genome shotgun (WGS) entry which is preliminary data.</text>
</comment>
<dbReference type="AlphaFoldDB" id="A0A9D4ZMA1"/>
<name>A0A9D4ZMA1_ADICA</name>
<evidence type="ECO:0000313" key="2">
    <source>
        <dbReference type="EMBL" id="KAI5079012.1"/>
    </source>
</evidence>
<organism evidence="2 3">
    <name type="scientific">Adiantum capillus-veneris</name>
    <name type="common">Maidenhair fern</name>
    <dbReference type="NCBI Taxonomy" id="13818"/>
    <lineage>
        <taxon>Eukaryota</taxon>
        <taxon>Viridiplantae</taxon>
        <taxon>Streptophyta</taxon>
        <taxon>Embryophyta</taxon>
        <taxon>Tracheophyta</taxon>
        <taxon>Polypodiopsida</taxon>
        <taxon>Polypodiidae</taxon>
        <taxon>Polypodiales</taxon>
        <taxon>Pteridineae</taxon>
        <taxon>Pteridaceae</taxon>
        <taxon>Vittarioideae</taxon>
        <taxon>Adiantum</taxon>
    </lineage>
</organism>
<reference evidence="2" key="1">
    <citation type="submission" date="2021-01" db="EMBL/GenBank/DDBJ databases">
        <title>Adiantum capillus-veneris genome.</title>
        <authorList>
            <person name="Fang Y."/>
            <person name="Liao Q."/>
        </authorList>
    </citation>
    <scope>NUCLEOTIDE SEQUENCE</scope>
    <source>
        <strain evidence="2">H3</strain>
        <tissue evidence="2">Leaf</tissue>
    </source>
</reference>
<keyword evidence="3" id="KW-1185">Reference proteome</keyword>